<feature type="chain" id="PRO_5026155457" evidence="1">
    <location>
        <begin position="25"/>
        <end position="74"/>
    </location>
</feature>
<organism evidence="2 3">
    <name type="scientific">Trichodelitschia bisporula</name>
    <dbReference type="NCBI Taxonomy" id="703511"/>
    <lineage>
        <taxon>Eukaryota</taxon>
        <taxon>Fungi</taxon>
        <taxon>Dikarya</taxon>
        <taxon>Ascomycota</taxon>
        <taxon>Pezizomycotina</taxon>
        <taxon>Dothideomycetes</taxon>
        <taxon>Dothideomycetes incertae sedis</taxon>
        <taxon>Phaeotrichales</taxon>
        <taxon>Phaeotrichaceae</taxon>
        <taxon>Trichodelitschia</taxon>
    </lineage>
</organism>
<keyword evidence="3" id="KW-1185">Reference proteome</keyword>
<name>A0A6G1I1M8_9PEZI</name>
<evidence type="ECO:0000313" key="3">
    <source>
        <dbReference type="Proteomes" id="UP000799640"/>
    </source>
</evidence>
<dbReference type="Proteomes" id="UP000799640">
    <property type="component" value="Unassembled WGS sequence"/>
</dbReference>
<dbReference type="AlphaFoldDB" id="A0A6G1I1M8"/>
<evidence type="ECO:0000256" key="1">
    <source>
        <dbReference type="SAM" id="SignalP"/>
    </source>
</evidence>
<protein>
    <submittedName>
        <fullName evidence="2">Uncharacterized protein</fullName>
    </submittedName>
</protein>
<feature type="signal peptide" evidence="1">
    <location>
        <begin position="1"/>
        <end position="24"/>
    </location>
</feature>
<sequence length="74" mass="8024">MTSSVFERASPLVALLALTHYANAVEYAWDSRKKLPQLVDQTSARLPSQSSLVLTGLVSHIQMVPFPSEEAAPA</sequence>
<accession>A0A6G1I1M8</accession>
<evidence type="ECO:0000313" key="2">
    <source>
        <dbReference type="EMBL" id="KAF2402094.1"/>
    </source>
</evidence>
<reference evidence="2" key="1">
    <citation type="journal article" date="2020" name="Stud. Mycol.">
        <title>101 Dothideomycetes genomes: a test case for predicting lifestyles and emergence of pathogens.</title>
        <authorList>
            <person name="Haridas S."/>
            <person name="Albert R."/>
            <person name="Binder M."/>
            <person name="Bloem J."/>
            <person name="Labutti K."/>
            <person name="Salamov A."/>
            <person name="Andreopoulos B."/>
            <person name="Baker S."/>
            <person name="Barry K."/>
            <person name="Bills G."/>
            <person name="Bluhm B."/>
            <person name="Cannon C."/>
            <person name="Castanera R."/>
            <person name="Culley D."/>
            <person name="Daum C."/>
            <person name="Ezra D."/>
            <person name="Gonzalez J."/>
            <person name="Henrissat B."/>
            <person name="Kuo A."/>
            <person name="Liang C."/>
            <person name="Lipzen A."/>
            <person name="Lutzoni F."/>
            <person name="Magnuson J."/>
            <person name="Mondo S."/>
            <person name="Nolan M."/>
            <person name="Ohm R."/>
            <person name="Pangilinan J."/>
            <person name="Park H.-J."/>
            <person name="Ramirez L."/>
            <person name="Alfaro M."/>
            <person name="Sun H."/>
            <person name="Tritt A."/>
            <person name="Yoshinaga Y."/>
            <person name="Zwiers L.-H."/>
            <person name="Turgeon B."/>
            <person name="Goodwin S."/>
            <person name="Spatafora J."/>
            <person name="Crous P."/>
            <person name="Grigoriev I."/>
        </authorList>
    </citation>
    <scope>NUCLEOTIDE SEQUENCE</scope>
    <source>
        <strain evidence="2">CBS 262.69</strain>
    </source>
</reference>
<keyword evidence="1" id="KW-0732">Signal</keyword>
<proteinExistence type="predicted"/>
<gene>
    <name evidence="2" type="ORF">EJ06DRAFT_529205</name>
</gene>
<dbReference type="EMBL" id="ML996692">
    <property type="protein sequence ID" value="KAF2402094.1"/>
    <property type="molecule type" value="Genomic_DNA"/>
</dbReference>